<dbReference type="EMBL" id="NHOQ01002357">
    <property type="protein sequence ID" value="PWA17900.1"/>
    <property type="molecule type" value="Genomic_DNA"/>
</dbReference>
<evidence type="ECO:0000313" key="1">
    <source>
        <dbReference type="EMBL" id="PWA17900.1"/>
    </source>
</evidence>
<proteinExistence type="predicted"/>
<keyword evidence="2" id="KW-1185">Reference proteome</keyword>
<evidence type="ECO:0000313" key="2">
    <source>
        <dbReference type="Proteomes" id="UP000250572"/>
    </source>
</evidence>
<dbReference type="Proteomes" id="UP000250572">
    <property type="component" value="Unassembled WGS sequence"/>
</dbReference>
<name>A0A315V5H9_GAMAF</name>
<dbReference type="AlphaFoldDB" id="A0A315V5H9"/>
<reference evidence="1 2" key="1">
    <citation type="journal article" date="2018" name="G3 (Bethesda)">
        <title>A High-Quality Reference Genome for the Invasive Mosquitofish Gambusia affinis Using a Chicago Library.</title>
        <authorList>
            <person name="Hoffberg S.L."/>
            <person name="Troendle N.J."/>
            <person name="Glenn T.C."/>
            <person name="Mahmud O."/>
            <person name="Louha S."/>
            <person name="Chalopin D."/>
            <person name="Bennetzen J.L."/>
            <person name="Mauricio R."/>
        </authorList>
    </citation>
    <scope>NUCLEOTIDE SEQUENCE [LARGE SCALE GENOMIC DNA]</scope>
    <source>
        <strain evidence="1">NE01/NJP1002.9</strain>
        <tissue evidence="1">Muscle</tissue>
    </source>
</reference>
<accession>A0A315V5H9</accession>
<organism evidence="1 2">
    <name type="scientific">Gambusia affinis</name>
    <name type="common">Western mosquitofish</name>
    <name type="synonym">Heterandria affinis</name>
    <dbReference type="NCBI Taxonomy" id="33528"/>
    <lineage>
        <taxon>Eukaryota</taxon>
        <taxon>Metazoa</taxon>
        <taxon>Chordata</taxon>
        <taxon>Craniata</taxon>
        <taxon>Vertebrata</taxon>
        <taxon>Euteleostomi</taxon>
        <taxon>Actinopterygii</taxon>
        <taxon>Neopterygii</taxon>
        <taxon>Teleostei</taxon>
        <taxon>Neoteleostei</taxon>
        <taxon>Acanthomorphata</taxon>
        <taxon>Ovalentaria</taxon>
        <taxon>Atherinomorphae</taxon>
        <taxon>Cyprinodontiformes</taxon>
        <taxon>Poeciliidae</taxon>
        <taxon>Poeciliinae</taxon>
        <taxon>Gambusia</taxon>
    </lineage>
</organism>
<comment type="caution">
    <text evidence="1">The sequence shown here is derived from an EMBL/GenBank/DDBJ whole genome shotgun (WGS) entry which is preliminary data.</text>
</comment>
<protein>
    <submittedName>
        <fullName evidence="1">Uncharacterized protein</fullName>
    </submittedName>
</protein>
<gene>
    <name evidence="1" type="ORF">CCH79_00008087</name>
</gene>
<sequence>MQLVPLRAHPQKWYLNVRLDAERGAITFGGIWSYHGDVKKQKTTPKLLTSSPGATLVVKGTRQPLNPKSAARWLGTTDLFDRFIHSTVSSSSRSRCGFLWRPRRLLASELRVQTNGRALAGPPTFLLVSSFIFLVIHETNKMSQDLTVSASHLRLLLFVINFDTDRKFVTSVSKKRGNRGEHLQTAAHRKTSSTKTSKPLQAFKEDKQNGIVSGSDGMCGLRDHGAHWGHRLLHSSSLESVSLHRKQHCDGAGSSVETLSKVETT</sequence>